<comment type="similarity">
    <text evidence="2">Belongs to the dTDP-4-dehydrorhamnose 3,5-epimerase family.</text>
</comment>
<dbReference type="EC" id="5.1.3.13" evidence="2"/>
<evidence type="ECO:0000256" key="2">
    <source>
        <dbReference type="RuleBase" id="RU364069"/>
    </source>
</evidence>
<dbReference type="InterPro" id="IPR000888">
    <property type="entry name" value="RmlC-like"/>
</dbReference>
<dbReference type="Proteomes" id="UP001237207">
    <property type="component" value="Unassembled WGS sequence"/>
</dbReference>
<proteinExistence type="inferred from homology"/>
<dbReference type="EMBL" id="JAUSUC010000015">
    <property type="protein sequence ID" value="MDQ0215118.1"/>
    <property type="molecule type" value="Genomic_DNA"/>
</dbReference>
<comment type="function">
    <text evidence="2">Catalyzes the epimerization of the C3' and C5'positions of dTDP-6-deoxy-D-xylo-4-hexulose, forming dTDP-6-deoxy-L-lyxo-4-hexulose.</text>
</comment>
<keyword evidence="4" id="KW-1185">Reference proteome</keyword>
<name>A0AAJ1WJ61_9BACI</name>
<dbReference type="NCBIfam" id="TIGR01221">
    <property type="entry name" value="rmlC"/>
    <property type="match status" value="1"/>
</dbReference>
<dbReference type="CDD" id="cd00438">
    <property type="entry name" value="cupin_RmlC"/>
    <property type="match status" value="1"/>
</dbReference>
<comment type="caution">
    <text evidence="3">The sequence shown here is derived from an EMBL/GenBank/DDBJ whole genome shotgun (WGS) entry which is preliminary data.</text>
</comment>
<gene>
    <name evidence="3" type="ORF">J2S13_001517</name>
</gene>
<dbReference type="InterPro" id="IPR014710">
    <property type="entry name" value="RmlC-like_jellyroll"/>
</dbReference>
<dbReference type="AlphaFoldDB" id="A0AAJ1WJ61"/>
<organism evidence="3 4">
    <name type="scientific">Oikeobacillus pervagus</name>
    <dbReference type="NCBI Taxonomy" id="1325931"/>
    <lineage>
        <taxon>Bacteria</taxon>
        <taxon>Bacillati</taxon>
        <taxon>Bacillota</taxon>
        <taxon>Bacilli</taxon>
        <taxon>Bacillales</taxon>
        <taxon>Bacillaceae</taxon>
        <taxon>Oikeobacillus</taxon>
    </lineage>
</organism>
<dbReference type="GO" id="GO:0008830">
    <property type="term" value="F:dTDP-4-dehydrorhamnose 3,5-epimerase activity"/>
    <property type="evidence" value="ECO:0007669"/>
    <property type="project" value="UniProtKB-UniRule"/>
</dbReference>
<dbReference type="RefSeq" id="WP_307257117.1">
    <property type="nucleotide sequence ID" value="NZ_JAUSUC010000015.1"/>
</dbReference>
<accession>A0AAJ1WJ61</accession>
<dbReference type="SUPFAM" id="SSF51182">
    <property type="entry name" value="RmlC-like cupins"/>
    <property type="match status" value="1"/>
</dbReference>
<dbReference type="GO" id="GO:0005829">
    <property type="term" value="C:cytosol"/>
    <property type="evidence" value="ECO:0007669"/>
    <property type="project" value="TreeGrafter"/>
</dbReference>
<evidence type="ECO:0000313" key="4">
    <source>
        <dbReference type="Proteomes" id="UP001237207"/>
    </source>
</evidence>
<feature type="active site" description="Proton donor" evidence="1">
    <location>
        <position position="132"/>
    </location>
</feature>
<evidence type="ECO:0000256" key="1">
    <source>
        <dbReference type="PIRSR" id="PIRSR600888-1"/>
    </source>
</evidence>
<comment type="pathway">
    <text evidence="2">Carbohydrate biosynthesis; dTDP-L-rhamnose biosynthesis.</text>
</comment>
<protein>
    <recommendedName>
        <fullName evidence="2">dTDP-4-dehydrorhamnose 3,5-epimerase</fullName>
        <ecNumber evidence="2">5.1.3.13</ecNumber>
    </recommendedName>
    <alternativeName>
        <fullName evidence="2">Thymidine diphospho-4-keto-rhamnose 3,5-epimerase</fullName>
    </alternativeName>
</protein>
<dbReference type="Pfam" id="PF00908">
    <property type="entry name" value="dTDP_sugar_isom"/>
    <property type="match status" value="1"/>
</dbReference>
<keyword evidence="2 3" id="KW-0413">Isomerase</keyword>
<sequence length="182" mass="21062">MEIIETSLPGVVILKPEITMDDRGFSLENYNEQIFFEKGIKVKFIQEHQLFSVREHTVRGLHYQLNPKAQTKLVQVTKGAIFNVVLDLRKESPTFGKWESIILSDDNMEQLLIPKGLAHGFCTLLRNTEVQYKVDEYDSPELGRGIFWNDPALAIDWPITSAFLSDKDQKYPLFKDSEHDFK</sequence>
<dbReference type="InterPro" id="IPR011051">
    <property type="entry name" value="RmlC_Cupin_sf"/>
</dbReference>
<comment type="subunit">
    <text evidence="2">Homodimer.</text>
</comment>
<comment type="catalytic activity">
    <reaction evidence="2">
        <text>dTDP-4-dehydro-6-deoxy-alpha-D-glucose = dTDP-4-dehydro-beta-L-rhamnose</text>
        <dbReference type="Rhea" id="RHEA:16969"/>
        <dbReference type="ChEBI" id="CHEBI:57649"/>
        <dbReference type="ChEBI" id="CHEBI:62830"/>
        <dbReference type="EC" id="5.1.3.13"/>
    </reaction>
</comment>
<dbReference type="GO" id="GO:0000271">
    <property type="term" value="P:polysaccharide biosynthetic process"/>
    <property type="evidence" value="ECO:0007669"/>
    <property type="project" value="TreeGrafter"/>
</dbReference>
<feature type="active site" description="Proton acceptor" evidence="1">
    <location>
        <position position="62"/>
    </location>
</feature>
<dbReference type="Gene3D" id="2.60.120.10">
    <property type="entry name" value="Jelly Rolls"/>
    <property type="match status" value="1"/>
</dbReference>
<evidence type="ECO:0000313" key="3">
    <source>
        <dbReference type="EMBL" id="MDQ0215118.1"/>
    </source>
</evidence>
<reference evidence="3" key="1">
    <citation type="submission" date="2023-07" db="EMBL/GenBank/DDBJ databases">
        <title>Genomic Encyclopedia of Type Strains, Phase IV (KMG-IV): sequencing the most valuable type-strain genomes for metagenomic binning, comparative biology and taxonomic classification.</title>
        <authorList>
            <person name="Goeker M."/>
        </authorList>
    </citation>
    <scope>NUCLEOTIDE SEQUENCE</scope>
    <source>
        <strain evidence="3">DSM 23947</strain>
    </source>
</reference>
<dbReference type="GO" id="GO:0019305">
    <property type="term" value="P:dTDP-rhamnose biosynthetic process"/>
    <property type="evidence" value="ECO:0007669"/>
    <property type="project" value="UniProtKB-UniRule"/>
</dbReference>
<dbReference type="PANTHER" id="PTHR21047:SF2">
    <property type="entry name" value="THYMIDINE DIPHOSPHO-4-KETO-RHAMNOSE 3,5-EPIMERASE"/>
    <property type="match status" value="1"/>
</dbReference>
<dbReference type="PANTHER" id="PTHR21047">
    <property type="entry name" value="DTDP-6-DEOXY-D-GLUCOSE-3,5 EPIMERASE"/>
    <property type="match status" value="1"/>
</dbReference>